<evidence type="ECO:0000256" key="2">
    <source>
        <dbReference type="PROSITE-ProRule" id="PRU00124"/>
    </source>
</evidence>
<reference evidence="3" key="1">
    <citation type="submission" date="2022-01" db="EMBL/GenBank/DDBJ databases">
        <authorList>
            <person name="King R."/>
        </authorList>
    </citation>
    <scope>NUCLEOTIDE SEQUENCE</scope>
</reference>
<dbReference type="OrthoDB" id="413313at2759"/>
<dbReference type="CDD" id="cd00112">
    <property type="entry name" value="LDLa"/>
    <property type="match status" value="2"/>
</dbReference>
<dbReference type="SMART" id="SM00192">
    <property type="entry name" value="LDLa"/>
    <property type="match status" value="2"/>
</dbReference>
<name>A0A9N9QED3_9CUCU</name>
<dbReference type="Gene3D" id="4.10.400.10">
    <property type="entry name" value="Low-density Lipoprotein Receptor"/>
    <property type="match status" value="2"/>
</dbReference>
<proteinExistence type="predicted"/>
<dbReference type="FunFam" id="3.40.720.10:FF:000017">
    <property type="entry name" value="Predicted protein"/>
    <property type="match status" value="1"/>
</dbReference>
<dbReference type="InterPro" id="IPR004245">
    <property type="entry name" value="DUF229"/>
</dbReference>
<dbReference type="PANTHER" id="PTHR10974:SF9">
    <property type="entry name" value="DUF229 DOMAIN CONTAINING PROTEIN-RELATED"/>
    <property type="match status" value="1"/>
</dbReference>
<dbReference type="InterPro" id="IPR036055">
    <property type="entry name" value="LDL_receptor-like_sf"/>
</dbReference>
<evidence type="ECO:0000313" key="4">
    <source>
        <dbReference type="Proteomes" id="UP001152799"/>
    </source>
</evidence>
<dbReference type="EMBL" id="OU892277">
    <property type="protein sequence ID" value="CAG9761091.1"/>
    <property type="molecule type" value="Genomic_DNA"/>
</dbReference>
<dbReference type="Proteomes" id="UP001152799">
    <property type="component" value="Chromosome 1"/>
</dbReference>
<dbReference type="Pfam" id="PF02995">
    <property type="entry name" value="DUF229"/>
    <property type="match status" value="1"/>
</dbReference>
<dbReference type="SUPFAM" id="SSF57424">
    <property type="entry name" value="LDL receptor-like module"/>
    <property type="match status" value="2"/>
</dbReference>
<protein>
    <submittedName>
        <fullName evidence="3">Uncharacterized protein</fullName>
    </submittedName>
</protein>
<dbReference type="PROSITE" id="PS50068">
    <property type="entry name" value="LDLRA_2"/>
    <property type="match status" value="2"/>
</dbReference>
<comment type="caution">
    <text evidence="2">Lacks conserved residue(s) required for the propagation of feature annotation.</text>
</comment>
<keyword evidence="4" id="KW-1185">Reference proteome</keyword>
<dbReference type="SUPFAM" id="SSF53649">
    <property type="entry name" value="Alkaline phosphatase-like"/>
    <property type="match status" value="1"/>
</dbReference>
<dbReference type="GO" id="GO:0005615">
    <property type="term" value="C:extracellular space"/>
    <property type="evidence" value="ECO:0007669"/>
    <property type="project" value="TreeGrafter"/>
</dbReference>
<dbReference type="CDD" id="cd16021">
    <property type="entry name" value="ALP_like"/>
    <property type="match status" value="1"/>
</dbReference>
<accession>A0A9N9QED3</accession>
<dbReference type="AlphaFoldDB" id="A0A9N9QED3"/>
<dbReference type="InterPro" id="IPR023415">
    <property type="entry name" value="LDLR_class-A_CS"/>
</dbReference>
<dbReference type="PROSITE" id="PS01209">
    <property type="entry name" value="LDLRA_1"/>
    <property type="match status" value="1"/>
</dbReference>
<dbReference type="Gene3D" id="3.40.720.10">
    <property type="entry name" value="Alkaline Phosphatase, subunit A"/>
    <property type="match status" value="1"/>
</dbReference>
<keyword evidence="1" id="KW-1015">Disulfide bond</keyword>
<evidence type="ECO:0000256" key="1">
    <source>
        <dbReference type="ARBA" id="ARBA00023157"/>
    </source>
</evidence>
<evidence type="ECO:0000313" key="3">
    <source>
        <dbReference type="EMBL" id="CAG9761091.1"/>
    </source>
</evidence>
<dbReference type="PRINTS" id="PR00261">
    <property type="entry name" value="LDLRECEPTOR"/>
</dbReference>
<organism evidence="3 4">
    <name type="scientific">Ceutorhynchus assimilis</name>
    <name type="common">cabbage seed weevil</name>
    <dbReference type="NCBI Taxonomy" id="467358"/>
    <lineage>
        <taxon>Eukaryota</taxon>
        <taxon>Metazoa</taxon>
        <taxon>Ecdysozoa</taxon>
        <taxon>Arthropoda</taxon>
        <taxon>Hexapoda</taxon>
        <taxon>Insecta</taxon>
        <taxon>Pterygota</taxon>
        <taxon>Neoptera</taxon>
        <taxon>Endopterygota</taxon>
        <taxon>Coleoptera</taxon>
        <taxon>Polyphaga</taxon>
        <taxon>Cucujiformia</taxon>
        <taxon>Curculionidae</taxon>
        <taxon>Ceutorhynchinae</taxon>
        <taxon>Ceutorhynchus</taxon>
    </lineage>
</organism>
<dbReference type="InterPro" id="IPR002172">
    <property type="entry name" value="LDrepeatLR_classA_rpt"/>
</dbReference>
<sequence length="892" mass="100885">MWVPGLHGIEGIGGRPSRKARRSKRSEQLLEMNRRDIRTVVNLLTGHCLVKYHLKIIDNDHYRSCEQATETTEHLICECPAHFYKRLKNLEGLGDSCSQSAFQTKQTTLPPQSDATTLQPDIETNAIVASVTKANVKKVTSSTKKVNFLKKEVTSTETVASKSTVSISTSMITENPFTHQLKKASNDATISTTISIPTTIMPPKTSPAALPKLTATSTTTLPPTTTGIRTRVDNSNEAISLGHPCVTDLQCRAADPSSKCIEGVCDCIVQGNQTNACSARNRGCIPGTFQCRSTGMCISWFFVCDGRKDCSDGSDEDCKTSKCPNESFRCRDSGKCISKASRCDGIKDCHLVMAVTNQRTSAEAELGGGLEDIVPYVVEMDDVGRAPLLVLDGTVAEMGQMKEIAQFVVVQLYKEEIYHSRLNNEETQFFNHNYLINTNKCTIPNLPTFYPKSNRSKQLPVSCTHFDPLLSYTTVDNEVPRLHIREEAFRKVTDCFPFNSTVELRHDLVWVSCGRSGDTYWPSLRGFPLVPLYENIHQVIALTDAVKQKAKRLIKSTTKKPISVLMVVIDSVSRLNFDRTMPETRGFLKDNNFYEFVGYNKVADNTFPNAMAFLAGLNLTDALNICQPTEYDGLMNCPFIWNKFKEYGYATAYAEDWSRIATFNYFKKGFRNKPTDYYFKPYMDAVAYLRTIEQDTMPFCAGPEIHGERILNLAYDFANNLKNQPKFGLFWMNTFSHNYIDTPKTMDDKVKNFFRNLKQSKILEENIVILLSDHGIRFGEITITTRGYYELRLPMHYISLPDWFKLEYPAETKHLDENTRKLTSNYDLYMTLQHIFKLSGISEEVSQSLACPQCRSFFEKIPDDRSCEEAGIPEIWCTCSQNLTKTAIDLEY</sequence>
<dbReference type="PANTHER" id="PTHR10974">
    <property type="entry name" value="FI08016P-RELATED"/>
    <property type="match status" value="1"/>
</dbReference>
<dbReference type="InterPro" id="IPR017850">
    <property type="entry name" value="Alkaline_phosphatase_core_sf"/>
</dbReference>
<gene>
    <name evidence="3" type="ORF">CEUTPL_LOCUS1802</name>
</gene>
<dbReference type="Pfam" id="PF00057">
    <property type="entry name" value="Ldl_recept_a"/>
    <property type="match status" value="1"/>
</dbReference>